<gene>
    <name evidence="1" type="ordered locus">Ccur_11610</name>
</gene>
<reference evidence="1 2" key="1">
    <citation type="journal article" date="2009" name="Stand. Genomic Sci.">
        <title>Complete genome sequence of Cryptobacterium curtum type strain (12-3).</title>
        <authorList>
            <person name="Mavrommatis K."/>
            <person name="Pukall R."/>
            <person name="Rohde C."/>
            <person name="Chen F."/>
            <person name="Sims D."/>
            <person name="Brettin T."/>
            <person name="Kuske C."/>
            <person name="Detter J.C."/>
            <person name="Han C."/>
            <person name="Lapidus A."/>
            <person name="Copeland A."/>
            <person name="Glavina Del Rio T."/>
            <person name="Nolan M."/>
            <person name="Lucas S."/>
            <person name="Tice H."/>
            <person name="Cheng J.F."/>
            <person name="Bruce D."/>
            <person name="Goodwin L."/>
            <person name="Pitluck S."/>
            <person name="Ovchinnikova G."/>
            <person name="Pati A."/>
            <person name="Ivanova N."/>
            <person name="Chen A."/>
            <person name="Palaniappan K."/>
            <person name="Chain P."/>
            <person name="D'haeseleer P."/>
            <person name="Goker M."/>
            <person name="Bristow J."/>
            <person name="Eisen J.A."/>
            <person name="Markowitz V."/>
            <person name="Hugenholtz P."/>
            <person name="Rohde M."/>
            <person name="Klenk H.P."/>
            <person name="Kyrpides N.C."/>
        </authorList>
    </citation>
    <scope>NUCLEOTIDE SEQUENCE [LARGE SCALE GENOMIC DNA]</scope>
    <source>
        <strain evidence="2">ATCC 700683 / DSM 15641 / 12-3</strain>
    </source>
</reference>
<name>C7MPK8_CRYCD</name>
<evidence type="ECO:0000313" key="1">
    <source>
        <dbReference type="EMBL" id="ACU94848.1"/>
    </source>
</evidence>
<dbReference type="HOGENOM" id="CLU_144828_0_0_11"/>
<proteinExistence type="predicted"/>
<evidence type="ECO:0000313" key="2">
    <source>
        <dbReference type="Proteomes" id="UP000000954"/>
    </source>
</evidence>
<dbReference type="EMBL" id="CP001682">
    <property type="protein sequence ID" value="ACU94848.1"/>
    <property type="molecule type" value="Genomic_DNA"/>
</dbReference>
<dbReference type="KEGG" id="ccu:Ccur_11610"/>
<dbReference type="OrthoDB" id="3177283at2"/>
<dbReference type="AlphaFoldDB" id="C7MPK8"/>
<organism evidence="1 2">
    <name type="scientific">Cryptobacterium curtum (strain ATCC 700683 / DSM 15641 / CCUG 43107 / 12-3)</name>
    <dbReference type="NCBI Taxonomy" id="469378"/>
    <lineage>
        <taxon>Bacteria</taxon>
        <taxon>Bacillati</taxon>
        <taxon>Actinomycetota</taxon>
        <taxon>Coriobacteriia</taxon>
        <taxon>Eggerthellales</taxon>
        <taxon>Eggerthellaceae</taxon>
        <taxon>Cryptobacterium</taxon>
    </lineage>
</organism>
<accession>C7MPK8</accession>
<dbReference type="RefSeq" id="WP_015778711.1">
    <property type="nucleotide sequence ID" value="NC_013170.1"/>
</dbReference>
<keyword evidence="2" id="KW-1185">Reference proteome</keyword>
<sequence>MSNQNHNPYAYSRALMTRELDDHLSGSLESLFLVVSTQEISAIAHDALQKTADALGYGNNGATFLTLPASPNEETPSQTNQTDHQNVQRIIEGLDPLCLIATDVRAANSIGAAYDTNVSSQTKAISYSGRIAGRETRVFDDFNTLVTTEAGKQHAWALLKTLPTFSGIENSAKR</sequence>
<protein>
    <submittedName>
        <fullName evidence="1">Uncharacterized protein</fullName>
    </submittedName>
</protein>
<dbReference type="Proteomes" id="UP000000954">
    <property type="component" value="Chromosome"/>
</dbReference>